<dbReference type="Gene3D" id="1.20.1250.20">
    <property type="entry name" value="MFS general substrate transporter like domains"/>
    <property type="match status" value="2"/>
</dbReference>
<dbReference type="InterPro" id="IPR036259">
    <property type="entry name" value="MFS_trans_sf"/>
</dbReference>
<dbReference type="Proteomes" id="UP000287296">
    <property type="component" value="Unassembled WGS sequence"/>
</dbReference>
<dbReference type="InterPro" id="IPR020846">
    <property type="entry name" value="MFS_dom"/>
</dbReference>
<feature type="transmembrane region" description="Helical" evidence="6">
    <location>
        <begin position="107"/>
        <end position="129"/>
    </location>
</feature>
<keyword evidence="2" id="KW-0813">Transport</keyword>
<dbReference type="SUPFAM" id="SSF103473">
    <property type="entry name" value="MFS general substrate transporter"/>
    <property type="match status" value="1"/>
</dbReference>
<dbReference type="GO" id="GO:0022857">
    <property type="term" value="F:transmembrane transporter activity"/>
    <property type="evidence" value="ECO:0007669"/>
    <property type="project" value="InterPro"/>
</dbReference>
<dbReference type="PANTHER" id="PTHR23527">
    <property type="entry name" value="BLL3282 PROTEIN"/>
    <property type="match status" value="1"/>
</dbReference>
<feature type="transmembrane region" description="Helical" evidence="6">
    <location>
        <begin position="55"/>
        <end position="75"/>
    </location>
</feature>
<feature type="transmembrane region" description="Helical" evidence="6">
    <location>
        <begin position="378"/>
        <end position="396"/>
    </location>
</feature>
<dbReference type="Pfam" id="PF07690">
    <property type="entry name" value="MFS_1"/>
    <property type="match status" value="1"/>
</dbReference>
<accession>A0A429X0S9</accession>
<dbReference type="InterPro" id="IPR011701">
    <property type="entry name" value="MFS"/>
</dbReference>
<evidence type="ECO:0000256" key="1">
    <source>
        <dbReference type="ARBA" id="ARBA00004651"/>
    </source>
</evidence>
<evidence type="ECO:0000313" key="9">
    <source>
        <dbReference type="Proteomes" id="UP000287296"/>
    </source>
</evidence>
<evidence type="ECO:0000256" key="3">
    <source>
        <dbReference type="ARBA" id="ARBA00022692"/>
    </source>
</evidence>
<feature type="transmembrane region" description="Helical" evidence="6">
    <location>
        <begin position="82"/>
        <end position="101"/>
    </location>
</feature>
<reference evidence="8 9" key="1">
    <citation type="submission" date="2018-12" db="EMBL/GenBank/DDBJ databases">
        <authorList>
            <person name="Sun L."/>
            <person name="Chen Z."/>
        </authorList>
    </citation>
    <scope>NUCLEOTIDE SEQUENCE [LARGE SCALE GENOMIC DNA]</scope>
    <source>
        <strain evidence="8 9">LMG 29736</strain>
    </source>
</reference>
<organism evidence="8 9">
    <name type="scientific">Siminovitchia terrae</name>
    <name type="common">Bacillus terrae</name>
    <dbReference type="NCBI Taxonomy" id="1914933"/>
    <lineage>
        <taxon>Bacteria</taxon>
        <taxon>Bacillati</taxon>
        <taxon>Bacillota</taxon>
        <taxon>Bacilli</taxon>
        <taxon>Bacillales</taxon>
        <taxon>Bacillaceae</taxon>
        <taxon>Siminovitchia</taxon>
    </lineage>
</organism>
<dbReference type="GO" id="GO:0005886">
    <property type="term" value="C:plasma membrane"/>
    <property type="evidence" value="ECO:0007669"/>
    <property type="project" value="UniProtKB-SubCell"/>
</dbReference>
<feature type="transmembrane region" description="Helical" evidence="6">
    <location>
        <begin position="173"/>
        <end position="191"/>
    </location>
</feature>
<evidence type="ECO:0000256" key="5">
    <source>
        <dbReference type="ARBA" id="ARBA00023136"/>
    </source>
</evidence>
<feature type="transmembrane region" description="Helical" evidence="6">
    <location>
        <begin position="254"/>
        <end position="276"/>
    </location>
</feature>
<evidence type="ECO:0000256" key="4">
    <source>
        <dbReference type="ARBA" id="ARBA00022989"/>
    </source>
</evidence>
<feature type="transmembrane region" description="Helical" evidence="6">
    <location>
        <begin position="219"/>
        <end position="242"/>
    </location>
</feature>
<dbReference type="RefSeq" id="WP_120119003.1">
    <property type="nucleotide sequence ID" value="NZ_DAMDJW010000079.1"/>
</dbReference>
<feature type="transmembrane region" description="Helical" evidence="6">
    <location>
        <begin position="288"/>
        <end position="306"/>
    </location>
</feature>
<evidence type="ECO:0000256" key="6">
    <source>
        <dbReference type="SAM" id="Phobius"/>
    </source>
</evidence>
<name>A0A429X0S9_SIMTE</name>
<evidence type="ECO:0000256" key="2">
    <source>
        <dbReference type="ARBA" id="ARBA00022448"/>
    </source>
</evidence>
<feature type="transmembrane region" description="Helical" evidence="6">
    <location>
        <begin position="312"/>
        <end position="338"/>
    </location>
</feature>
<evidence type="ECO:0000259" key="7">
    <source>
        <dbReference type="PROSITE" id="PS50850"/>
    </source>
</evidence>
<dbReference type="PROSITE" id="PS50850">
    <property type="entry name" value="MFS"/>
    <property type="match status" value="1"/>
</dbReference>
<sequence>MGDLATNSDGIHYKWFILMVATFSQTCASFVIFGMGPMAAFYQQAYNLTQFETGLIVSVVNFGPIFSMMIFGDLMDRYGEKWVVGLGSILLGVNTLIAYSIDSYIVLLTNLLFVGIWYGTAQPGGSSAIVKWFPGKQRGLAMGIRQTGIPIGGAAAAASLPFFFHHFGLHSTILLQASVAVAGGVIFLFIYKNSGIDAEQAKQYTFKEKLIRVKNNSQLYPVFFIGITMVSVQLIIVAHLIGFLKDAFHLNLGLAGSLLSLALVGGMFGRVILAWISDNLFHGNRSKPLQMTIWSTVFIIIILLLSSIHLPLWAVGLLCFFFGFLGIGWYSLFIVMIAERSDHRFIGLTVSFALTLNQFFIVASPALFGLLVDWTNGYVLPFGLLATAISTGGIWLKLTERKQAAKT</sequence>
<keyword evidence="3 6" id="KW-0812">Transmembrane</keyword>
<protein>
    <submittedName>
        <fullName evidence="8">MFS transporter</fullName>
    </submittedName>
</protein>
<dbReference type="CDD" id="cd17475">
    <property type="entry name" value="MFS_MT3072_like"/>
    <property type="match status" value="1"/>
</dbReference>
<dbReference type="InterPro" id="IPR052952">
    <property type="entry name" value="MFS-Transporter"/>
</dbReference>
<keyword evidence="5 6" id="KW-0472">Membrane</keyword>
<dbReference type="EMBL" id="QYTW02000042">
    <property type="protein sequence ID" value="RST57099.1"/>
    <property type="molecule type" value="Genomic_DNA"/>
</dbReference>
<evidence type="ECO:0000313" key="8">
    <source>
        <dbReference type="EMBL" id="RST57099.1"/>
    </source>
</evidence>
<proteinExistence type="predicted"/>
<dbReference type="AlphaFoldDB" id="A0A429X0S9"/>
<feature type="transmembrane region" description="Helical" evidence="6">
    <location>
        <begin position="345"/>
        <end position="372"/>
    </location>
</feature>
<gene>
    <name evidence="8" type="ORF">D5F11_024455</name>
</gene>
<dbReference type="PANTHER" id="PTHR23527:SF1">
    <property type="entry name" value="BLL3282 PROTEIN"/>
    <property type="match status" value="1"/>
</dbReference>
<keyword evidence="4 6" id="KW-1133">Transmembrane helix</keyword>
<feature type="domain" description="Major facilitator superfamily (MFS) profile" evidence="7">
    <location>
        <begin position="17"/>
        <end position="404"/>
    </location>
</feature>
<comment type="caution">
    <text evidence="8">The sequence shown here is derived from an EMBL/GenBank/DDBJ whole genome shotgun (WGS) entry which is preliminary data.</text>
</comment>
<dbReference type="OrthoDB" id="9794076at2"/>
<feature type="transmembrane region" description="Helical" evidence="6">
    <location>
        <begin position="12"/>
        <end position="35"/>
    </location>
</feature>
<comment type="subcellular location">
    <subcellularLocation>
        <location evidence="1">Cell membrane</location>
        <topology evidence="1">Multi-pass membrane protein</topology>
    </subcellularLocation>
</comment>